<dbReference type="EMBL" id="KN847898">
    <property type="protein sequence ID" value="KIR42281.1"/>
    <property type="molecule type" value="Genomic_DNA"/>
</dbReference>
<protein>
    <submittedName>
        <fullName evidence="2">Uncharacterized protein</fullName>
    </submittedName>
</protein>
<keyword evidence="3" id="KW-1185">Reference proteome</keyword>
<feature type="region of interest" description="Disordered" evidence="1">
    <location>
        <begin position="1"/>
        <end position="44"/>
    </location>
</feature>
<feature type="region of interest" description="Disordered" evidence="1">
    <location>
        <begin position="57"/>
        <end position="104"/>
    </location>
</feature>
<evidence type="ECO:0000313" key="3">
    <source>
        <dbReference type="Proteomes" id="UP000053392"/>
    </source>
</evidence>
<feature type="compositionally biased region" description="Basic and acidic residues" evidence="1">
    <location>
        <begin position="61"/>
        <end position="81"/>
    </location>
</feature>
<dbReference type="Proteomes" id="UP000053392">
    <property type="component" value="Unassembled WGS sequence"/>
</dbReference>
<gene>
    <name evidence="2" type="ORF">I313_01503</name>
</gene>
<feature type="compositionally biased region" description="Polar residues" evidence="1">
    <location>
        <begin position="1"/>
        <end position="10"/>
    </location>
</feature>
<accession>A0A0D0V4F0</accession>
<evidence type="ECO:0000313" key="2">
    <source>
        <dbReference type="EMBL" id="KIR42281.1"/>
    </source>
</evidence>
<dbReference type="AlphaFoldDB" id="A0A0D0V4F0"/>
<evidence type="ECO:0000256" key="1">
    <source>
        <dbReference type="SAM" id="MobiDB-lite"/>
    </source>
</evidence>
<sequence length="104" mass="11868">MQGSNSQRRPSTIADESSHDGRHRVEVGQLKEQLEERTAGRTEEDFATSYCLNRLPQGPRLRKEVPRESKEHATLLDRDSTAQESGVPRLQIGPSDKELFDMYE</sequence>
<feature type="compositionally biased region" description="Basic and acidic residues" evidence="1">
    <location>
        <begin position="95"/>
        <end position="104"/>
    </location>
</feature>
<name>A0A0D0V4F0_9TREE</name>
<organism evidence="2 3">
    <name type="scientific">Cryptococcus deuterogattii Ram5</name>
    <dbReference type="NCBI Taxonomy" id="1296110"/>
    <lineage>
        <taxon>Eukaryota</taxon>
        <taxon>Fungi</taxon>
        <taxon>Dikarya</taxon>
        <taxon>Basidiomycota</taxon>
        <taxon>Agaricomycotina</taxon>
        <taxon>Tremellomycetes</taxon>
        <taxon>Tremellales</taxon>
        <taxon>Cryptococcaceae</taxon>
        <taxon>Cryptococcus</taxon>
        <taxon>Cryptococcus gattii species complex</taxon>
    </lineage>
</organism>
<dbReference type="HOGENOM" id="CLU_2250010_0_0_1"/>
<feature type="compositionally biased region" description="Basic and acidic residues" evidence="1">
    <location>
        <begin position="32"/>
        <end position="44"/>
    </location>
</feature>
<reference evidence="2 3" key="1">
    <citation type="submission" date="2015-01" db="EMBL/GenBank/DDBJ databases">
        <title>The Genome Sequence of Cryptococcus gattii Ram5.</title>
        <authorList>
            <consortium name="The Broad Institute Genomics Platform"/>
            <person name="Cuomo C."/>
            <person name="Litvintseva A."/>
            <person name="Chen Y."/>
            <person name="Heitman J."/>
            <person name="Sun S."/>
            <person name="Springer D."/>
            <person name="Dromer F."/>
            <person name="Young S."/>
            <person name="Zeng Q."/>
            <person name="Gargeya S."/>
            <person name="Abouelleil A."/>
            <person name="Alvarado L."/>
            <person name="Chapman S.B."/>
            <person name="Gainer-Dewar J."/>
            <person name="Goldberg J."/>
            <person name="Griggs A."/>
            <person name="Gujja S."/>
            <person name="Hansen M."/>
            <person name="Howarth C."/>
            <person name="Imamovic A."/>
            <person name="Larimer J."/>
            <person name="Murphy C."/>
            <person name="Naylor J."/>
            <person name="Pearson M."/>
            <person name="Priest M."/>
            <person name="Roberts A."/>
            <person name="Saif S."/>
            <person name="Shea T."/>
            <person name="Sykes S."/>
            <person name="Wortman J."/>
            <person name="Nusbaum C."/>
            <person name="Birren B."/>
        </authorList>
    </citation>
    <scope>NUCLEOTIDE SEQUENCE [LARGE SCALE GENOMIC DNA]</scope>
    <source>
        <strain evidence="2 3">Ram5</strain>
    </source>
</reference>
<feature type="compositionally biased region" description="Basic and acidic residues" evidence="1">
    <location>
        <begin position="16"/>
        <end position="26"/>
    </location>
</feature>
<proteinExistence type="predicted"/>